<feature type="region of interest" description="Disordered" evidence="1">
    <location>
        <begin position="281"/>
        <end position="315"/>
    </location>
</feature>
<feature type="compositionally biased region" description="Basic and acidic residues" evidence="1">
    <location>
        <begin position="291"/>
        <end position="300"/>
    </location>
</feature>
<name>A0A067LY14_BOTB1</name>
<keyword evidence="3" id="KW-1185">Reference proteome</keyword>
<evidence type="ECO:0000313" key="2">
    <source>
        <dbReference type="EMBL" id="KDQ08129.1"/>
    </source>
</evidence>
<dbReference type="InParanoid" id="A0A067LY14"/>
<evidence type="ECO:0000313" key="3">
    <source>
        <dbReference type="Proteomes" id="UP000027195"/>
    </source>
</evidence>
<gene>
    <name evidence="2" type="ORF">BOTBODRAFT_191990</name>
</gene>
<accession>A0A067LY14</accession>
<protein>
    <submittedName>
        <fullName evidence="2">Uncharacterized protein</fullName>
    </submittedName>
</protein>
<feature type="region of interest" description="Disordered" evidence="1">
    <location>
        <begin position="730"/>
        <end position="772"/>
    </location>
</feature>
<feature type="compositionally biased region" description="Polar residues" evidence="1">
    <location>
        <begin position="730"/>
        <end position="757"/>
    </location>
</feature>
<dbReference type="HOGENOM" id="CLU_258924_0_0_1"/>
<reference evidence="3" key="1">
    <citation type="journal article" date="2014" name="Proc. Natl. Acad. Sci. U.S.A.">
        <title>Extensive sampling of basidiomycete genomes demonstrates inadequacy of the white-rot/brown-rot paradigm for wood decay fungi.</title>
        <authorList>
            <person name="Riley R."/>
            <person name="Salamov A.A."/>
            <person name="Brown D.W."/>
            <person name="Nagy L.G."/>
            <person name="Floudas D."/>
            <person name="Held B.W."/>
            <person name="Levasseur A."/>
            <person name="Lombard V."/>
            <person name="Morin E."/>
            <person name="Otillar R."/>
            <person name="Lindquist E.A."/>
            <person name="Sun H."/>
            <person name="LaButti K.M."/>
            <person name="Schmutz J."/>
            <person name="Jabbour D."/>
            <person name="Luo H."/>
            <person name="Baker S.E."/>
            <person name="Pisabarro A.G."/>
            <person name="Walton J.D."/>
            <person name="Blanchette R.A."/>
            <person name="Henrissat B."/>
            <person name="Martin F."/>
            <person name="Cullen D."/>
            <person name="Hibbett D.S."/>
            <person name="Grigoriev I.V."/>
        </authorList>
    </citation>
    <scope>NUCLEOTIDE SEQUENCE [LARGE SCALE GENOMIC DNA]</scope>
    <source>
        <strain evidence="3">FD-172 SS1</strain>
    </source>
</reference>
<evidence type="ECO:0000256" key="1">
    <source>
        <dbReference type="SAM" id="MobiDB-lite"/>
    </source>
</evidence>
<feature type="region of interest" description="Disordered" evidence="1">
    <location>
        <begin position="166"/>
        <end position="197"/>
    </location>
</feature>
<dbReference type="EMBL" id="KL198095">
    <property type="protein sequence ID" value="KDQ08129.1"/>
    <property type="molecule type" value="Genomic_DNA"/>
</dbReference>
<feature type="region of interest" description="Disordered" evidence="1">
    <location>
        <begin position="800"/>
        <end position="824"/>
    </location>
</feature>
<feature type="region of interest" description="Disordered" evidence="1">
    <location>
        <begin position="528"/>
        <end position="589"/>
    </location>
</feature>
<feature type="compositionally biased region" description="Basic and acidic residues" evidence="1">
    <location>
        <begin position="537"/>
        <end position="549"/>
    </location>
</feature>
<dbReference type="Proteomes" id="UP000027195">
    <property type="component" value="Unassembled WGS sequence"/>
</dbReference>
<proteinExistence type="predicted"/>
<sequence length="1333" mass="148488">MNFLQFWGDEHQHGIDAWFENLLRETTNLTERQACDAFGFLLHAGSPADAWYEDLHDNIRLRWPSLVLAFTSVWPVSKKLLCASGALHARRMERKEEQARVRDEEVLRAVEQELRWATEEEDYMWWAYLEEKKRLALDVRREAALDEDWAEFEEWERSVQATCGEDERAEREYEAQETAREEEDLVRQAEEQRLEEERRASMAILEAEGRRAAEGLGAARVRRVEGILRVVAEVEDRRRQEAMMQRTTAQCERQPLYTTPITSTMLAVPPNAKVTYPPPPETIPTDIVEPTAKKPPDGWSREATTSDAAREPAERGEIGVEGERIVDGRAMNAGGLTSHSLREPSVIDDRPREIIVLPPTKHPGTIPPTLSITYRQPHDDERPPAIKHPTKLVRHPHQPRERSSCGGVVRLRVTDDLPALTKHPTAALSAISVGREGVPLWVARLVRSLRLNDFSIVIQSSSHTNERPTPTKYLTTRGYAPSIVFVSTVSPFAHVATRSARFVQPPLNDDRPAAVKHPTTRENASLIVIPPAAPPFGHDESPKADDRPAPTKHPTMVPLTSSVTSHHPPPLGYDPPALTKHPGTGPAISITDLQLHNDERSPTTKHPTNLASLSREPSSCTIVVRLLARGGCPALTKHPTTRANATFVAIVYTVSPFVHAVTRSARFVQPPPNDDRPQAVKHPTALSWTVLVIKTRPPWFTGGLTATIALTGEHELALDRPALTKHPRTLNNALSIATPPTSSSTNDLTRSSDSAQPLASGDRPTPIKHPATTRQITSSILVLPILPCTLEATRSIVGHRPSPIVDKRPAATKHPPTRSSPGSESYIVVQPHDEEWLPATQHLTARSLSYNIPVFLSPRSLSSLTLVEFNEEHPYRTFHAFISDCQDREIAPLSFELCPSPDMDEDKGLLLIGIFVKQMFSIDVLAQITIHGQKASQGVIAAGTALNFLSSPRFTLHRFTHYGVFCTNRLLASCLVRHPSRRILPSPPRAYAYTVQRATLKVIHVTAGRHPLHRLRPLQVFRKSQLAPQVVPVRTPESPNICPIRKSKISEGFPGSFPVAAISAPILAPTLAWRHTDAKGRMLLATSFFTNNLPENHNADHFGAVLRVDWTAMRPRRLHLPISLRLPAREFSYAARVFSGHCVAPAYLGSAMFADQDWFSPACECGDPRGSSAHIVFECPLRHIWAPGTSTIISQDCSAPASLPGGGTQTAVSGPLVWLPHGFNWRRVPTTPEYQSLRDALALYALHHEEILPSVLAFELERTLPASTPYYPVSMAYLDYRRLRQAYFNSNAVLGPEHFLCRYLASHEVQYVPELGSRQPDRRPVVYVPPHFI</sequence>
<organism evidence="2 3">
    <name type="scientific">Botryobasidium botryosum (strain FD-172 SS1)</name>
    <dbReference type="NCBI Taxonomy" id="930990"/>
    <lineage>
        <taxon>Eukaryota</taxon>
        <taxon>Fungi</taxon>
        <taxon>Dikarya</taxon>
        <taxon>Basidiomycota</taxon>
        <taxon>Agaricomycotina</taxon>
        <taxon>Agaricomycetes</taxon>
        <taxon>Cantharellales</taxon>
        <taxon>Botryobasidiaceae</taxon>
        <taxon>Botryobasidium</taxon>
    </lineage>
</organism>